<dbReference type="InterPro" id="IPR011009">
    <property type="entry name" value="Kinase-like_dom_sf"/>
</dbReference>
<dbReference type="SUPFAM" id="SSF50978">
    <property type="entry name" value="WD40 repeat-like"/>
    <property type="match status" value="1"/>
</dbReference>
<keyword evidence="1 3" id="KW-0853">WD repeat</keyword>
<dbReference type="Gene3D" id="2.130.10.10">
    <property type="entry name" value="YVTN repeat-like/Quinoprotein amine dehydrogenase"/>
    <property type="match status" value="5"/>
</dbReference>
<dbReference type="PROSITE" id="PS50294">
    <property type="entry name" value="WD_REPEATS_REGION"/>
    <property type="match status" value="3"/>
</dbReference>
<dbReference type="PROSITE" id="PS50082">
    <property type="entry name" value="WD_REPEATS_2"/>
    <property type="match status" value="3"/>
</dbReference>
<dbReference type="SUPFAM" id="SSF56112">
    <property type="entry name" value="Protein kinase-like (PK-like)"/>
    <property type="match status" value="1"/>
</dbReference>
<evidence type="ECO:0000256" key="1">
    <source>
        <dbReference type="ARBA" id="ARBA00022574"/>
    </source>
</evidence>
<proteinExistence type="predicted"/>
<dbReference type="Gene3D" id="1.10.510.10">
    <property type="entry name" value="Transferase(Phosphotransferase) domain 1"/>
    <property type="match status" value="1"/>
</dbReference>
<evidence type="ECO:0000313" key="5">
    <source>
        <dbReference type="Proteomes" id="UP000503447"/>
    </source>
</evidence>
<keyword evidence="5" id="KW-1185">Reference proteome</keyword>
<organism evidence="4 5">
    <name type="scientific">Frigoriglobus tundricola</name>
    <dbReference type="NCBI Taxonomy" id="2774151"/>
    <lineage>
        <taxon>Bacteria</taxon>
        <taxon>Pseudomonadati</taxon>
        <taxon>Planctomycetota</taxon>
        <taxon>Planctomycetia</taxon>
        <taxon>Gemmatales</taxon>
        <taxon>Gemmataceae</taxon>
        <taxon>Frigoriglobus</taxon>
    </lineage>
</organism>
<dbReference type="PROSITE" id="PS00678">
    <property type="entry name" value="WD_REPEATS_1"/>
    <property type="match status" value="2"/>
</dbReference>
<feature type="repeat" description="WD" evidence="3">
    <location>
        <begin position="743"/>
        <end position="784"/>
    </location>
</feature>
<dbReference type="InterPro" id="IPR019775">
    <property type="entry name" value="WD40_repeat_CS"/>
</dbReference>
<name>A0A6M5YNU4_9BACT</name>
<dbReference type="PANTHER" id="PTHR19848:SF8">
    <property type="entry name" value="F-BOX AND WD REPEAT DOMAIN CONTAINING 7"/>
    <property type="match status" value="1"/>
</dbReference>
<sequence length="819" mass="87471">MYGLGAVLYHRLTGRAPFAADTPLATLGLVASAAPARPSEINSAVPRDLDTICLKCLDKDQARRYPSAAELADDLERWRTGVPIAARPARTWELAWRRVRRHPVAAALAVTTLGALVGAVAVLSQSNARIRETEKETHNAYLRESALRSDLEVALVRDRATRRELEETLQREQRSLYLERVTAAGRFYMVNQLPEAWALLDQCPEPFRQWEWRYLDSLRRAKTVAPVAHPGLVSKVGVLADGRLVSADALGDVRTWSAATRECLRRFKFGTTPISGLAVHPTKNWAAVADFNRVAVWDADTGQTVARVAGTQWVAFSPDGTRLATADRTAVRLWTVPETGPKKTADGAARSWEPAGQLTGHAAMVSAGVFTADGKQLVTAAPDQSIRTWDLDTLKQVSARSVPAPVTGLALVSGGAVLAEAHPGAVLFTDRATGQLRDRLEAPTAERAALVSERDGDTVAVGGPNGEVVVWDVAARRTAHVFRGHSGRVTSVAFGPDRRLVSGGSDRVLRLWDRDNDPAVRTLARVSAGEGGLALSPDGARIAVGSRFVGGGGAPHGLLLDTSTGRELLRFEGGPDIGFHKPSGHLVSGRRGTGAVLWDTATGRPIWGRALPGATEPLRAPAPGARQVVVAPDGSMMAIWDRQAGGIRLWSTADGTGSGFLDTDGGFAYALDFSSDGSKLAVATDETVTVWDVAARVRLNWSEAVPGATAVALSPNGRWLATVDPDRTVRLRDAATGREVRRFTGAGRGADVLAFSPDGARLVTGGTDRTVRVWDAESGRELLSLPGVTDAVTGIVWDGPRDRIYALDRAVRVWGAKAN</sequence>
<reference evidence="5" key="1">
    <citation type="submission" date="2020-05" db="EMBL/GenBank/DDBJ databases">
        <title>Frigoriglobus tundricola gen. nov., sp. nov., a psychrotolerant cellulolytic planctomycete of the family Gemmataceae with two divergent copies of 16S rRNA gene.</title>
        <authorList>
            <person name="Kulichevskaya I.S."/>
            <person name="Ivanova A.A."/>
            <person name="Naumoff D.G."/>
            <person name="Beletsky A.V."/>
            <person name="Rijpstra W.I.C."/>
            <person name="Sinninghe Damste J.S."/>
            <person name="Mardanov A.V."/>
            <person name="Ravin N.V."/>
            <person name="Dedysh S.N."/>
        </authorList>
    </citation>
    <scope>NUCLEOTIDE SEQUENCE [LARGE SCALE GENOMIC DNA]</scope>
    <source>
        <strain evidence="5">PL17</strain>
    </source>
</reference>
<dbReference type="KEGG" id="ftj:FTUN_2447"/>
<dbReference type="SMART" id="SM00320">
    <property type="entry name" value="WD40"/>
    <property type="match status" value="10"/>
</dbReference>
<dbReference type="SUPFAM" id="SSF50998">
    <property type="entry name" value="Quinoprotein alcohol dehydrogenase-like"/>
    <property type="match status" value="1"/>
</dbReference>
<feature type="repeat" description="WD" evidence="3">
    <location>
        <begin position="358"/>
        <end position="399"/>
    </location>
</feature>
<dbReference type="PRINTS" id="PR00320">
    <property type="entry name" value="GPROTEINBRPT"/>
</dbReference>
<feature type="repeat" description="WD" evidence="3">
    <location>
        <begin position="482"/>
        <end position="522"/>
    </location>
</feature>
<dbReference type="InterPro" id="IPR015943">
    <property type="entry name" value="WD40/YVTN_repeat-like_dom_sf"/>
</dbReference>
<dbReference type="Proteomes" id="UP000503447">
    <property type="component" value="Chromosome"/>
</dbReference>
<protein>
    <submittedName>
        <fullName evidence="4">Uncharacterized protein</fullName>
    </submittedName>
</protein>
<evidence type="ECO:0000313" key="4">
    <source>
        <dbReference type="EMBL" id="QJW94921.1"/>
    </source>
</evidence>
<dbReference type="InterPro" id="IPR036322">
    <property type="entry name" value="WD40_repeat_dom_sf"/>
</dbReference>
<dbReference type="PANTHER" id="PTHR19848">
    <property type="entry name" value="WD40 REPEAT PROTEIN"/>
    <property type="match status" value="1"/>
</dbReference>
<keyword evidence="2" id="KW-0677">Repeat</keyword>
<dbReference type="EMBL" id="CP053452">
    <property type="protein sequence ID" value="QJW94921.1"/>
    <property type="molecule type" value="Genomic_DNA"/>
</dbReference>
<evidence type="ECO:0000256" key="3">
    <source>
        <dbReference type="PROSITE-ProRule" id="PRU00221"/>
    </source>
</evidence>
<dbReference type="InterPro" id="IPR001680">
    <property type="entry name" value="WD40_rpt"/>
</dbReference>
<accession>A0A6M5YNU4</accession>
<evidence type="ECO:0000256" key="2">
    <source>
        <dbReference type="ARBA" id="ARBA00022737"/>
    </source>
</evidence>
<gene>
    <name evidence="4" type="ORF">FTUN_2447</name>
</gene>
<dbReference type="Pfam" id="PF00400">
    <property type="entry name" value="WD40"/>
    <property type="match status" value="5"/>
</dbReference>
<dbReference type="CDD" id="cd00200">
    <property type="entry name" value="WD40"/>
    <property type="match status" value="1"/>
</dbReference>
<dbReference type="InterPro" id="IPR020472">
    <property type="entry name" value="WD40_PAC1"/>
</dbReference>
<dbReference type="AlphaFoldDB" id="A0A6M5YNU4"/>
<dbReference type="InterPro" id="IPR011047">
    <property type="entry name" value="Quinoprotein_ADH-like_sf"/>
</dbReference>